<feature type="chain" id="PRO_5016664137" description="Secreted protein" evidence="1">
    <location>
        <begin position="20"/>
        <end position="138"/>
    </location>
</feature>
<evidence type="ECO:0000256" key="1">
    <source>
        <dbReference type="SAM" id="SignalP"/>
    </source>
</evidence>
<proteinExistence type="predicted"/>
<accession>A0A371CM36</accession>
<keyword evidence="3" id="KW-1185">Reference proteome</keyword>
<keyword evidence="1" id="KW-0732">Signal</keyword>
<evidence type="ECO:0008006" key="4">
    <source>
        <dbReference type="Google" id="ProtNLM"/>
    </source>
</evidence>
<evidence type="ECO:0000313" key="3">
    <source>
        <dbReference type="Proteomes" id="UP000256964"/>
    </source>
</evidence>
<organism evidence="2 3">
    <name type="scientific">Lentinus brumalis</name>
    <dbReference type="NCBI Taxonomy" id="2498619"/>
    <lineage>
        <taxon>Eukaryota</taxon>
        <taxon>Fungi</taxon>
        <taxon>Dikarya</taxon>
        <taxon>Basidiomycota</taxon>
        <taxon>Agaricomycotina</taxon>
        <taxon>Agaricomycetes</taxon>
        <taxon>Polyporales</taxon>
        <taxon>Polyporaceae</taxon>
        <taxon>Lentinus</taxon>
    </lineage>
</organism>
<dbReference type="Proteomes" id="UP000256964">
    <property type="component" value="Unassembled WGS sequence"/>
</dbReference>
<sequence length="138" mass="15828">MTSGNFWSVLPLFLTFCSPGPPVRLSYQPELATVPYPCSLNRRSCCRQTQDGCWEAEISDATSSSTLLRRFVEQERHLCVTVYRCPCFVPCPSPTLVHGQHSPRAFFAGFPFSAEILTMSAIYHRRIHRSCRTRRRVR</sequence>
<dbReference type="EMBL" id="KZ857515">
    <property type="protein sequence ID" value="RDX41332.1"/>
    <property type="molecule type" value="Genomic_DNA"/>
</dbReference>
<dbReference type="AlphaFoldDB" id="A0A371CM36"/>
<gene>
    <name evidence="2" type="ORF">OH76DRAFT_220321</name>
</gene>
<reference evidence="2 3" key="1">
    <citation type="journal article" date="2018" name="Biotechnol. Biofuels">
        <title>Integrative visual omics of the white-rot fungus Polyporus brumalis exposes the biotechnological potential of its oxidative enzymes for delignifying raw plant biomass.</title>
        <authorList>
            <person name="Miyauchi S."/>
            <person name="Rancon A."/>
            <person name="Drula E."/>
            <person name="Hage H."/>
            <person name="Chaduli D."/>
            <person name="Favel A."/>
            <person name="Grisel S."/>
            <person name="Henrissat B."/>
            <person name="Herpoel-Gimbert I."/>
            <person name="Ruiz-Duenas F.J."/>
            <person name="Chevret D."/>
            <person name="Hainaut M."/>
            <person name="Lin J."/>
            <person name="Wang M."/>
            <person name="Pangilinan J."/>
            <person name="Lipzen A."/>
            <person name="Lesage-Meessen L."/>
            <person name="Navarro D."/>
            <person name="Riley R."/>
            <person name="Grigoriev I.V."/>
            <person name="Zhou S."/>
            <person name="Raouche S."/>
            <person name="Rosso M.N."/>
        </authorList>
    </citation>
    <scope>NUCLEOTIDE SEQUENCE [LARGE SCALE GENOMIC DNA]</scope>
    <source>
        <strain evidence="2 3">BRFM 1820</strain>
    </source>
</reference>
<protein>
    <recommendedName>
        <fullName evidence="4">Secreted protein</fullName>
    </recommendedName>
</protein>
<evidence type="ECO:0000313" key="2">
    <source>
        <dbReference type="EMBL" id="RDX41332.1"/>
    </source>
</evidence>
<feature type="signal peptide" evidence="1">
    <location>
        <begin position="1"/>
        <end position="19"/>
    </location>
</feature>
<name>A0A371CM36_9APHY</name>